<dbReference type="GO" id="GO:0003676">
    <property type="term" value="F:nucleic acid binding"/>
    <property type="evidence" value="ECO:0007669"/>
    <property type="project" value="InterPro"/>
</dbReference>
<proteinExistence type="predicted"/>
<comment type="caution">
    <text evidence="2">The sequence shown here is derived from an EMBL/GenBank/DDBJ whole genome shotgun (WGS) entry which is preliminary data.</text>
</comment>
<dbReference type="InterPro" id="IPR041588">
    <property type="entry name" value="Integrase_H2C2"/>
</dbReference>
<dbReference type="EMBL" id="CAJNOC010004889">
    <property type="protein sequence ID" value="CAF1036487.1"/>
    <property type="molecule type" value="Genomic_DNA"/>
</dbReference>
<dbReference type="OrthoDB" id="10030726at2759"/>
<dbReference type="InterPro" id="IPR012337">
    <property type="entry name" value="RNaseH-like_sf"/>
</dbReference>
<dbReference type="InterPro" id="IPR036397">
    <property type="entry name" value="RNaseH_sf"/>
</dbReference>
<dbReference type="AlphaFoldDB" id="A0A814J9X7"/>
<name>A0A814J9X7_9BILA</name>
<evidence type="ECO:0000313" key="2">
    <source>
        <dbReference type="EMBL" id="CAF1036487.1"/>
    </source>
</evidence>
<dbReference type="Pfam" id="PF00665">
    <property type="entry name" value="rve"/>
    <property type="match status" value="1"/>
</dbReference>
<dbReference type="GO" id="GO:0015074">
    <property type="term" value="P:DNA integration"/>
    <property type="evidence" value="ECO:0007669"/>
    <property type="project" value="InterPro"/>
</dbReference>
<keyword evidence="3" id="KW-1185">Reference proteome</keyword>
<evidence type="ECO:0000313" key="3">
    <source>
        <dbReference type="Proteomes" id="UP000663879"/>
    </source>
</evidence>
<feature type="domain" description="Integrase catalytic" evidence="1">
    <location>
        <begin position="75"/>
        <end position="177"/>
    </location>
</feature>
<sequence>MESSMLLETIRSVKENPDEPLGGHLGFDKTFEKLRLFFYWPNYREHMEDYLRKCETCAIVLAPHSYTKQPFIPIRADRPFQQKTWDSLGLLPTSGDGFVYILVIICHFSKYVEMFRLKSQVSEELAKCLISVVCRHSVPEAALSDRGTNFQSELIDQLIEMLDIHRLRTSAFHSQCD</sequence>
<dbReference type="Pfam" id="PF17921">
    <property type="entry name" value="Integrase_H2C2"/>
    <property type="match status" value="1"/>
</dbReference>
<dbReference type="Gene3D" id="3.30.420.10">
    <property type="entry name" value="Ribonuclease H-like superfamily/Ribonuclease H"/>
    <property type="match status" value="1"/>
</dbReference>
<gene>
    <name evidence="2" type="ORF">OXX778_LOCUS18138</name>
</gene>
<dbReference type="Proteomes" id="UP000663879">
    <property type="component" value="Unassembled WGS sequence"/>
</dbReference>
<dbReference type="SUPFAM" id="SSF53098">
    <property type="entry name" value="Ribonuclease H-like"/>
    <property type="match status" value="1"/>
</dbReference>
<dbReference type="PANTHER" id="PTHR37984:SF15">
    <property type="entry name" value="INTEGRASE CATALYTIC DOMAIN-CONTAINING PROTEIN"/>
    <property type="match status" value="1"/>
</dbReference>
<evidence type="ECO:0000259" key="1">
    <source>
        <dbReference type="PROSITE" id="PS50994"/>
    </source>
</evidence>
<dbReference type="PANTHER" id="PTHR37984">
    <property type="entry name" value="PROTEIN CBG26694"/>
    <property type="match status" value="1"/>
</dbReference>
<protein>
    <recommendedName>
        <fullName evidence="1">Integrase catalytic domain-containing protein</fullName>
    </recommendedName>
</protein>
<dbReference type="InterPro" id="IPR050951">
    <property type="entry name" value="Retrovirus_Pol_polyprotein"/>
</dbReference>
<accession>A0A814J9X7</accession>
<reference evidence="2" key="1">
    <citation type="submission" date="2021-02" db="EMBL/GenBank/DDBJ databases">
        <authorList>
            <person name="Nowell W R."/>
        </authorList>
    </citation>
    <scope>NUCLEOTIDE SEQUENCE</scope>
    <source>
        <strain evidence="2">Ploen Becks lab</strain>
    </source>
</reference>
<dbReference type="Gene3D" id="1.10.340.70">
    <property type="match status" value="1"/>
</dbReference>
<dbReference type="PROSITE" id="PS50994">
    <property type="entry name" value="INTEGRASE"/>
    <property type="match status" value="1"/>
</dbReference>
<organism evidence="2 3">
    <name type="scientific">Brachionus calyciflorus</name>
    <dbReference type="NCBI Taxonomy" id="104777"/>
    <lineage>
        <taxon>Eukaryota</taxon>
        <taxon>Metazoa</taxon>
        <taxon>Spiralia</taxon>
        <taxon>Gnathifera</taxon>
        <taxon>Rotifera</taxon>
        <taxon>Eurotatoria</taxon>
        <taxon>Monogononta</taxon>
        <taxon>Pseudotrocha</taxon>
        <taxon>Ploima</taxon>
        <taxon>Brachionidae</taxon>
        <taxon>Brachionus</taxon>
    </lineage>
</organism>
<dbReference type="InterPro" id="IPR001584">
    <property type="entry name" value="Integrase_cat-core"/>
</dbReference>